<dbReference type="CDD" id="cd02440">
    <property type="entry name" value="AdoMet_MTases"/>
    <property type="match status" value="1"/>
</dbReference>
<sequence>GVYLATQGFDVLGLDISPIGLDKAHQLAKHRNATIQTRVVDLENYQLEKNSFDVIICTYYMQRNLFEQIKDSLKPGGMALIETFNTDYLKYAHFPRKYLLQHNELLQIFKDFKVIRYQAYDDGKEAFSSIIAQKPEL</sequence>
<dbReference type="Pfam" id="PF13649">
    <property type="entry name" value="Methyltransf_25"/>
    <property type="match status" value="1"/>
</dbReference>
<dbReference type="InterPro" id="IPR041698">
    <property type="entry name" value="Methyltransf_25"/>
</dbReference>
<protein>
    <recommendedName>
        <fullName evidence="1">Methyltransferase domain-containing protein</fullName>
    </recommendedName>
</protein>
<gene>
    <name evidence="2" type="ORF">METZ01_LOCUS145526</name>
</gene>
<organism evidence="2">
    <name type="scientific">marine metagenome</name>
    <dbReference type="NCBI Taxonomy" id="408172"/>
    <lineage>
        <taxon>unclassified sequences</taxon>
        <taxon>metagenomes</taxon>
        <taxon>ecological metagenomes</taxon>
    </lineage>
</organism>
<dbReference type="SUPFAM" id="SSF53335">
    <property type="entry name" value="S-adenosyl-L-methionine-dependent methyltransferases"/>
    <property type="match status" value="1"/>
</dbReference>
<evidence type="ECO:0000259" key="1">
    <source>
        <dbReference type="Pfam" id="PF13649"/>
    </source>
</evidence>
<reference evidence="2" key="1">
    <citation type="submission" date="2018-05" db="EMBL/GenBank/DDBJ databases">
        <authorList>
            <person name="Lanie J.A."/>
            <person name="Ng W.-L."/>
            <person name="Kazmierczak K.M."/>
            <person name="Andrzejewski T.M."/>
            <person name="Davidsen T.M."/>
            <person name="Wayne K.J."/>
            <person name="Tettelin H."/>
            <person name="Glass J.I."/>
            <person name="Rusch D."/>
            <person name="Podicherti R."/>
            <person name="Tsui H.-C.T."/>
            <person name="Winkler M.E."/>
        </authorList>
    </citation>
    <scope>NUCLEOTIDE SEQUENCE</scope>
</reference>
<dbReference type="AlphaFoldDB" id="A0A381ZV06"/>
<dbReference type="InterPro" id="IPR029063">
    <property type="entry name" value="SAM-dependent_MTases_sf"/>
</dbReference>
<feature type="non-terminal residue" evidence="2">
    <location>
        <position position="1"/>
    </location>
</feature>
<accession>A0A381ZV06</accession>
<dbReference type="Gene3D" id="3.40.50.150">
    <property type="entry name" value="Vaccinia Virus protein VP39"/>
    <property type="match status" value="1"/>
</dbReference>
<dbReference type="EMBL" id="UINC01022637">
    <property type="protein sequence ID" value="SVA92672.1"/>
    <property type="molecule type" value="Genomic_DNA"/>
</dbReference>
<name>A0A381ZV06_9ZZZZ</name>
<feature type="domain" description="Methyltransferase" evidence="1">
    <location>
        <begin position="3"/>
        <end position="77"/>
    </location>
</feature>
<evidence type="ECO:0000313" key="2">
    <source>
        <dbReference type="EMBL" id="SVA92672.1"/>
    </source>
</evidence>
<proteinExistence type="predicted"/>